<evidence type="ECO:0000313" key="5">
    <source>
        <dbReference type="Proteomes" id="UP000321386"/>
    </source>
</evidence>
<dbReference type="Proteomes" id="UP000321386">
    <property type="component" value="Unassembled WGS sequence"/>
</dbReference>
<accession>A0A510UXB7</accession>
<evidence type="ECO:0000313" key="4">
    <source>
        <dbReference type="EMBL" id="GEK19209.1"/>
    </source>
</evidence>
<dbReference type="InterPro" id="IPR025241">
    <property type="entry name" value="DUF4190"/>
</dbReference>
<feature type="transmembrane region" description="Helical" evidence="2">
    <location>
        <begin position="139"/>
        <end position="166"/>
    </location>
</feature>
<feature type="region of interest" description="Disordered" evidence="1">
    <location>
        <begin position="1"/>
        <end position="66"/>
    </location>
</feature>
<feature type="domain" description="DUF4190" evidence="3">
    <location>
        <begin position="92"/>
        <end position="153"/>
    </location>
</feature>
<keyword evidence="2" id="KW-1133">Transmembrane helix</keyword>
<feature type="transmembrane region" description="Helical" evidence="2">
    <location>
        <begin position="92"/>
        <end position="118"/>
    </location>
</feature>
<dbReference type="OrthoDB" id="4829526at2"/>
<protein>
    <recommendedName>
        <fullName evidence="3">DUF4190 domain-containing protein</fullName>
    </recommendedName>
</protein>
<keyword evidence="2" id="KW-0812">Transmembrane</keyword>
<dbReference type="RefSeq" id="WP_146807571.1">
    <property type="nucleotide sequence ID" value="NZ_BJUA01000019.1"/>
</dbReference>
<reference evidence="4 5" key="1">
    <citation type="submission" date="2019-07" db="EMBL/GenBank/DDBJ databases">
        <title>Whole genome shotgun sequence of Cellulomonas persica NBRC 101101.</title>
        <authorList>
            <person name="Hosoyama A."/>
            <person name="Uohara A."/>
            <person name="Ohji S."/>
            <person name="Ichikawa N."/>
        </authorList>
    </citation>
    <scope>NUCLEOTIDE SEQUENCE [LARGE SCALE GENOMIC DNA]</scope>
    <source>
        <strain evidence="4 5">NBRC 101101</strain>
    </source>
</reference>
<gene>
    <name evidence="4" type="ORF">CPE01_29420</name>
</gene>
<keyword evidence="2" id="KW-0472">Membrane</keyword>
<feature type="compositionally biased region" description="Low complexity" evidence="1">
    <location>
        <begin position="28"/>
        <end position="46"/>
    </location>
</feature>
<evidence type="ECO:0000259" key="3">
    <source>
        <dbReference type="Pfam" id="PF13828"/>
    </source>
</evidence>
<proteinExistence type="predicted"/>
<dbReference type="Pfam" id="PF13828">
    <property type="entry name" value="DUF4190"/>
    <property type="match status" value="1"/>
</dbReference>
<dbReference type="AlphaFoldDB" id="A0A510UXB7"/>
<dbReference type="EMBL" id="BJUA01000019">
    <property type="protein sequence ID" value="GEK19209.1"/>
    <property type="molecule type" value="Genomic_DNA"/>
</dbReference>
<evidence type="ECO:0000256" key="2">
    <source>
        <dbReference type="SAM" id="Phobius"/>
    </source>
</evidence>
<feature type="compositionally biased region" description="Low complexity" evidence="1">
    <location>
        <begin position="57"/>
        <end position="66"/>
    </location>
</feature>
<sequence>MSTPDQPSDPLQPSDPASSSPYAPPPADASAPGAPANGQAAASVPAYGGPPAHDRPPAYGQPAAYGQAPYGQPPYGQAPAYGYAADLPKNGLAVWSLVLGIASLVLCGLFSGIPAIVVGNKAKRAAAAGEANNESLATGGIITGWIGTVLSGLGVLIVLVATLSVWQTS</sequence>
<feature type="compositionally biased region" description="Low complexity" evidence="1">
    <location>
        <begin position="1"/>
        <end position="21"/>
    </location>
</feature>
<comment type="caution">
    <text evidence="4">The sequence shown here is derived from an EMBL/GenBank/DDBJ whole genome shotgun (WGS) entry which is preliminary data.</text>
</comment>
<evidence type="ECO:0000256" key="1">
    <source>
        <dbReference type="SAM" id="MobiDB-lite"/>
    </source>
</evidence>
<organism evidence="4 5">
    <name type="scientific">Cellulomonas persica</name>
    <dbReference type="NCBI Taxonomy" id="76861"/>
    <lineage>
        <taxon>Bacteria</taxon>
        <taxon>Bacillati</taxon>
        <taxon>Actinomycetota</taxon>
        <taxon>Actinomycetes</taxon>
        <taxon>Micrococcales</taxon>
        <taxon>Cellulomonadaceae</taxon>
        <taxon>Cellulomonas</taxon>
    </lineage>
</organism>
<keyword evidence="5" id="KW-1185">Reference proteome</keyword>
<name>A0A510UXB7_9CELL</name>